<keyword evidence="4 7" id="KW-0347">Helicase</keyword>
<proteinExistence type="predicted"/>
<reference evidence="7" key="1">
    <citation type="submission" date="2022-03" db="EMBL/GenBank/DDBJ databases">
        <authorList>
            <person name="Woo C.Y."/>
        </authorList>
    </citation>
    <scope>NUCLEOTIDE SEQUENCE</scope>
    <source>
        <strain evidence="7">CYS-01</strain>
    </source>
</reference>
<dbReference type="SUPFAM" id="SSF52540">
    <property type="entry name" value="P-loop containing nucleoside triphosphate hydrolases"/>
    <property type="match status" value="1"/>
</dbReference>
<dbReference type="RefSeq" id="WP_243361425.1">
    <property type="nucleotide sequence ID" value="NZ_JALGBH010000002.1"/>
</dbReference>
<dbReference type="Pfam" id="PF00271">
    <property type="entry name" value="Helicase_C"/>
    <property type="match status" value="1"/>
</dbReference>
<organism evidence="7 8">
    <name type="scientific">Pedobacter montanisoli</name>
    <dbReference type="NCBI Taxonomy" id="2923277"/>
    <lineage>
        <taxon>Bacteria</taxon>
        <taxon>Pseudomonadati</taxon>
        <taxon>Bacteroidota</taxon>
        <taxon>Sphingobacteriia</taxon>
        <taxon>Sphingobacteriales</taxon>
        <taxon>Sphingobacteriaceae</taxon>
        <taxon>Pedobacter</taxon>
    </lineage>
</organism>
<keyword evidence="5" id="KW-0067">ATP-binding</keyword>
<dbReference type="PANTHER" id="PTHR47963:SF8">
    <property type="entry name" value="ATP-DEPENDENT RNA HELICASE DEAD"/>
    <property type="match status" value="1"/>
</dbReference>
<evidence type="ECO:0000256" key="2">
    <source>
        <dbReference type="ARBA" id="ARBA00022741"/>
    </source>
</evidence>
<dbReference type="EC" id="3.6.4.13" evidence="1"/>
<dbReference type="Gene3D" id="3.40.50.300">
    <property type="entry name" value="P-loop containing nucleotide triphosphate hydrolases"/>
    <property type="match status" value="1"/>
</dbReference>
<name>A0ABS9ZWM1_9SPHI</name>
<evidence type="ECO:0000256" key="3">
    <source>
        <dbReference type="ARBA" id="ARBA00022801"/>
    </source>
</evidence>
<dbReference type="Proteomes" id="UP001165460">
    <property type="component" value="Unassembled WGS sequence"/>
</dbReference>
<keyword evidence="8" id="KW-1185">Reference proteome</keyword>
<evidence type="ECO:0000256" key="4">
    <source>
        <dbReference type="ARBA" id="ARBA00022806"/>
    </source>
</evidence>
<evidence type="ECO:0000313" key="8">
    <source>
        <dbReference type="Proteomes" id="UP001165460"/>
    </source>
</evidence>
<keyword evidence="3" id="KW-0378">Hydrolase</keyword>
<accession>A0ABS9ZWM1</accession>
<gene>
    <name evidence="7" type="ORF">MMF97_08325</name>
</gene>
<evidence type="ECO:0000259" key="6">
    <source>
        <dbReference type="PROSITE" id="PS51194"/>
    </source>
</evidence>
<sequence length="95" mass="10498">MNFKAFNLKETLLRSITGIDTEELSHLVNYELPNSSETYVHKIGRTGNAGSAVVAVSFCDATEEITDLNNIQKLIGFKIPVATPVSTDHLKKDYI</sequence>
<dbReference type="InterPro" id="IPR050547">
    <property type="entry name" value="DEAD_box_RNA_helicases"/>
</dbReference>
<evidence type="ECO:0000256" key="1">
    <source>
        <dbReference type="ARBA" id="ARBA00012552"/>
    </source>
</evidence>
<dbReference type="EMBL" id="JALGBH010000002">
    <property type="protein sequence ID" value="MCJ0742713.1"/>
    <property type="molecule type" value="Genomic_DNA"/>
</dbReference>
<comment type="caution">
    <text evidence="7">The sequence shown here is derived from an EMBL/GenBank/DDBJ whole genome shotgun (WGS) entry which is preliminary data.</text>
</comment>
<evidence type="ECO:0000313" key="7">
    <source>
        <dbReference type="EMBL" id="MCJ0742713.1"/>
    </source>
</evidence>
<keyword evidence="2" id="KW-0547">Nucleotide-binding</keyword>
<feature type="domain" description="Helicase C-terminal" evidence="6">
    <location>
        <begin position="1"/>
        <end position="91"/>
    </location>
</feature>
<dbReference type="PANTHER" id="PTHR47963">
    <property type="entry name" value="DEAD-BOX ATP-DEPENDENT RNA HELICASE 47, MITOCHONDRIAL"/>
    <property type="match status" value="1"/>
</dbReference>
<dbReference type="GO" id="GO:0004386">
    <property type="term" value="F:helicase activity"/>
    <property type="evidence" value="ECO:0007669"/>
    <property type="project" value="UniProtKB-KW"/>
</dbReference>
<dbReference type="InterPro" id="IPR027417">
    <property type="entry name" value="P-loop_NTPase"/>
</dbReference>
<dbReference type="PROSITE" id="PS51194">
    <property type="entry name" value="HELICASE_CTER"/>
    <property type="match status" value="1"/>
</dbReference>
<protein>
    <recommendedName>
        <fullName evidence="1">RNA helicase</fullName>
        <ecNumber evidence="1">3.6.4.13</ecNumber>
    </recommendedName>
</protein>
<evidence type="ECO:0000256" key="5">
    <source>
        <dbReference type="ARBA" id="ARBA00022840"/>
    </source>
</evidence>
<dbReference type="InterPro" id="IPR001650">
    <property type="entry name" value="Helicase_C-like"/>
</dbReference>